<proteinExistence type="predicted"/>
<reference evidence="1 2" key="1">
    <citation type="journal article" date="2019" name="Sci. Rep.">
        <title>Orb-weaving spider Araneus ventricosus genome elucidates the spidroin gene catalogue.</title>
        <authorList>
            <person name="Kono N."/>
            <person name="Nakamura H."/>
            <person name="Ohtoshi R."/>
            <person name="Moran D.A.P."/>
            <person name="Shinohara A."/>
            <person name="Yoshida Y."/>
            <person name="Fujiwara M."/>
            <person name="Mori M."/>
            <person name="Tomita M."/>
            <person name="Arakawa K."/>
        </authorList>
    </citation>
    <scope>NUCLEOTIDE SEQUENCE [LARGE SCALE GENOMIC DNA]</scope>
</reference>
<dbReference type="AlphaFoldDB" id="A0A4Y2FPP2"/>
<protein>
    <submittedName>
        <fullName evidence="1">Uncharacterized protein</fullName>
    </submittedName>
</protein>
<sequence length="121" mass="13700">MKRKVNGDQGFFGKDRFIKNLTAREENNIPLFFIQGIVNLCQVDANSSRRMLIFDVTTRRSGNPTASQGFQTIPAGGRLTLDGLKVHYTRMDCGSAMESGLKRVNLWFRGRYSHETKAIVE</sequence>
<name>A0A4Y2FPP2_ARAVE</name>
<keyword evidence="2" id="KW-1185">Reference proteome</keyword>
<gene>
    <name evidence="1" type="ORF">AVEN_2279_1</name>
</gene>
<dbReference type="Proteomes" id="UP000499080">
    <property type="component" value="Unassembled WGS sequence"/>
</dbReference>
<accession>A0A4Y2FPP2</accession>
<dbReference type="EMBL" id="BGPR01001019">
    <property type="protein sequence ID" value="GBM43153.1"/>
    <property type="molecule type" value="Genomic_DNA"/>
</dbReference>
<evidence type="ECO:0000313" key="1">
    <source>
        <dbReference type="EMBL" id="GBM43153.1"/>
    </source>
</evidence>
<evidence type="ECO:0000313" key="2">
    <source>
        <dbReference type="Proteomes" id="UP000499080"/>
    </source>
</evidence>
<comment type="caution">
    <text evidence="1">The sequence shown here is derived from an EMBL/GenBank/DDBJ whole genome shotgun (WGS) entry which is preliminary data.</text>
</comment>
<organism evidence="1 2">
    <name type="scientific">Araneus ventricosus</name>
    <name type="common">Orbweaver spider</name>
    <name type="synonym">Epeira ventricosa</name>
    <dbReference type="NCBI Taxonomy" id="182803"/>
    <lineage>
        <taxon>Eukaryota</taxon>
        <taxon>Metazoa</taxon>
        <taxon>Ecdysozoa</taxon>
        <taxon>Arthropoda</taxon>
        <taxon>Chelicerata</taxon>
        <taxon>Arachnida</taxon>
        <taxon>Araneae</taxon>
        <taxon>Araneomorphae</taxon>
        <taxon>Entelegynae</taxon>
        <taxon>Araneoidea</taxon>
        <taxon>Araneidae</taxon>
        <taxon>Araneus</taxon>
    </lineage>
</organism>